<reference evidence="1" key="1">
    <citation type="submission" date="2019-10" db="EMBL/GenBank/DDBJ databases">
        <title>Conservation and host-specific expression of non-tandemly repeated heterogenous ribosome RNA gene in arbuscular mycorrhizal fungi.</title>
        <authorList>
            <person name="Maeda T."/>
            <person name="Kobayashi Y."/>
            <person name="Nakagawa T."/>
            <person name="Ezawa T."/>
            <person name="Yamaguchi K."/>
            <person name="Bino T."/>
            <person name="Nishimoto Y."/>
            <person name="Shigenobu S."/>
            <person name="Kawaguchi M."/>
        </authorList>
    </citation>
    <scope>NUCLEOTIDE SEQUENCE</scope>
    <source>
        <strain evidence="1">HR1</strain>
    </source>
</reference>
<dbReference type="InterPro" id="IPR011009">
    <property type="entry name" value="Kinase-like_dom_sf"/>
</dbReference>
<name>A0A8H3QDK6_9GLOM</name>
<proteinExistence type="predicted"/>
<accession>A0A8H3QDK6</accession>
<organism evidence="1 2">
    <name type="scientific">Rhizophagus clarus</name>
    <dbReference type="NCBI Taxonomy" id="94130"/>
    <lineage>
        <taxon>Eukaryota</taxon>
        <taxon>Fungi</taxon>
        <taxon>Fungi incertae sedis</taxon>
        <taxon>Mucoromycota</taxon>
        <taxon>Glomeromycotina</taxon>
        <taxon>Glomeromycetes</taxon>
        <taxon>Glomerales</taxon>
        <taxon>Glomeraceae</taxon>
        <taxon>Rhizophagus</taxon>
    </lineage>
</organism>
<comment type="caution">
    <text evidence="1">The sequence shown here is derived from an EMBL/GenBank/DDBJ whole genome shotgun (WGS) entry which is preliminary data.</text>
</comment>
<keyword evidence="1" id="KW-0808">Transferase</keyword>
<protein>
    <submittedName>
        <fullName evidence="1">Kinase-like domain-containing protein</fullName>
    </submittedName>
</protein>
<dbReference type="SUPFAM" id="SSF56112">
    <property type="entry name" value="Protein kinase-like (PK-like)"/>
    <property type="match status" value="1"/>
</dbReference>
<gene>
    <name evidence="1" type="ORF">RCL2_000255500</name>
</gene>
<sequence length="389" mass="45597">MSYSLNQSVNAAINRALALIGYNVHNDALKHYEFMRRTILADDSLAENEKPEAIRSLTESYDAYKIIINQGSKRICENCKQECFATLYCELCVRNYLKEKFVNWTSGNVDIDNLIQECQINSFKPIKIPEWIPYNNLQNIQYLTKGGCSEIYTADRVDGAYYKWDSKEKQLIRIGRQKVILKKLENVENANQSWFEEAKSHLILSNKWPCIVQCFGLTQDLTSGSYMLVMTKMNMDLRRYLQQNHNEMTWRKRIKIVTDIIIALNINNDNLEVMSSVENYTSTTSKLYHFDNFPEPKNATEEEQEVLHSKSYNFYIPNNIVDFDKLSNQKNNTSKITNMFKDVQNEDRRILMQQHINNHYIIVIDEDEVYNNPNLHSEDQDELELPDGN</sequence>
<evidence type="ECO:0000313" key="2">
    <source>
        <dbReference type="Proteomes" id="UP000615446"/>
    </source>
</evidence>
<dbReference type="GO" id="GO:0016301">
    <property type="term" value="F:kinase activity"/>
    <property type="evidence" value="ECO:0007669"/>
    <property type="project" value="UniProtKB-KW"/>
</dbReference>
<dbReference type="Proteomes" id="UP000615446">
    <property type="component" value="Unassembled WGS sequence"/>
</dbReference>
<dbReference type="Gene3D" id="1.10.510.10">
    <property type="entry name" value="Transferase(Phosphotransferase) domain 1"/>
    <property type="match status" value="1"/>
</dbReference>
<keyword evidence="1" id="KW-0418">Kinase</keyword>
<evidence type="ECO:0000313" key="1">
    <source>
        <dbReference type="EMBL" id="GES75097.1"/>
    </source>
</evidence>
<dbReference type="OrthoDB" id="339325at2759"/>
<dbReference type="AlphaFoldDB" id="A0A8H3QDK6"/>
<dbReference type="EMBL" id="BLAL01000013">
    <property type="protein sequence ID" value="GES75097.1"/>
    <property type="molecule type" value="Genomic_DNA"/>
</dbReference>